<dbReference type="EMBL" id="QUQM01000007">
    <property type="protein sequence ID" value="KAA8646575.1"/>
    <property type="molecule type" value="Genomic_DNA"/>
</dbReference>
<comment type="subcellular location">
    <subcellularLocation>
        <location evidence="1">Nucleus</location>
    </subcellularLocation>
</comment>
<dbReference type="CDD" id="cd12148">
    <property type="entry name" value="fungal_TF_MHR"/>
    <property type="match status" value="1"/>
</dbReference>
<evidence type="ECO:0000259" key="5">
    <source>
        <dbReference type="Pfam" id="PF04082"/>
    </source>
</evidence>
<evidence type="ECO:0000313" key="6">
    <source>
        <dbReference type="EMBL" id="KAA8646575.1"/>
    </source>
</evidence>
<dbReference type="InterPro" id="IPR007219">
    <property type="entry name" value="XnlR_reg_dom"/>
</dbReference>
<dbReference type="Pfam" id="PF04082">
    <property type="entry name" value="Fungal_trans"/>
    <property type="match status" value="1"/>
</dbReference>
<dbReference type="GeneID" id="54330710"/>
<dbReference type="InterPro" id="IPR050613">
    <property type="entry name" value="Sec_Metabolite_Reg"/>
</dbReference>
<feature type="domain" description="Xylanolytic transcriptional activator regulatory" evidence="5">
    <location>
        <begin position="171"/>
        <end position="240"/>
    </location>
</feature>
<dbReference type="VEuPathDB" id="FungiDB:EYZ11_007983"/>
<dbReference type="GO" id="GO:0008270">
    <property type="term" value="F:zinc ion binding"/>
    <property type="evidence" value="ECO:0007669"/>
    <property type="project" value="InterPro"/>
</dbReference>
<keyword evidence="4" id="KW-0539">Nucleus</keyword>
<evidence type="ECO:0000256" key="2">
    <source>
        <dbReference type="ARBA" id="ARBA00023015"/>
    </source>
</evidence>
<evidence type="ECO:0000256" key="4">
    <source>
        <dbReference type="ARBA" id="ARBA00023242"/>
    </source>
</evidence>
<proteinExistence type="predicted"/>
<reference evidence="6 7" key="1">
    <citation type="submission" date="2019-08" db="EMBL/GenBank/DDBJ databases">
        <title>The genome sequence of a newly discovered highly antifungal drug resistant Aspergillus species, Aspergillus tanneri NIH 1004.</title>
        <authorList>
            <person name="Mounaud S."/>
            <person name="Singh I."/>
            <person name="Joardar V."/>
            <person name="Pakala S."/>
            <person name="Pakala S."/>
            <person name="Venepally P."/>
            <person name="Chung J.K."/>
            <person name="Losada L."/>
            <person name="Nierman W.C."/>
        </authorList>
    </citation>
    <scope>NUCLEOTIDE SEQUENCE [LARGE SCALE GENOMIC DNA]</scope>
    <source>
        <strain evidence="6 7">NIH1004</strain>
    </source>
</reference>
<dbReference type="GO" id="GO:0006351">
    <property type="term" value="P:DNA-templated transcription"/>
    <property type="evidence" value="ECO:0007669"/>
    <property type="project" value="InterPro"/>
</dbReference>
<dbReference type="PANTHER" id="PTHR31001:SF61">
    <property type="entry name" value="ZN(II)2CYS6 TRANSCRIPTION FACTOR (EUROFUNG)"/>
    <property type="match status" value="1"/>
</dbReference>
<keyword evidence="2" id="KW-0805">Transcription regulation</keyword>
<comment type="caution">
    <text evidence="6">The sequence shown here is derived from an EMBL/GenBank/DDBJ whole genome shotgun (WGS) entry which is preliminary data.</text>
</comment>
<sequence>MKTALDSLPQTIGGPDTADVQGSCLRMFENSSQRLIVHQSMAIEEYYLGITGLNMRWEVIGNILILAAVTLLDIPDTRQLDSDQSQDSSGLCLLGKLLSAADRCKKLCSKEDGNELTICFYYNYCILATLRHDDSGVNLCPLENVSDANQHLVRELWSNVSDLATVIYSGGYNLDPKDGSPLFLRQLRRRCFAATFFVDKTVATFLKRPPLIQSRYCDLTPPFDFDEDEMAKDDFFIGPTAQPVDQNGWAMDRGKLRPITFIRFRFILAIIREQALEVVLTIDKQNLAEQAARVLQEAETTWNARPASMHYSSTLWDQGRDHEEVWSLMLLHLDYWYSIFLIYMTVVQHTSTKPPAIYSTAMELLSTVLIINRQRIRVSGLRTDLSWAFLFYGLPSAELLAHELLRESRNPSSQNAQLPHSELIRNLSVFMSCLDWVAMPAHRNHGLCKQAAIKLEGILDQTLNPRFQQQQLAQSILTADGFGGDGVSNLDFSFDWCQFSNWDPAPGLSALYNISG</sequence>
<dbReference type="Proteomes" id="UP000324241">
    <property type="component" value="Unassembled WGS sequence"/>
</dbReference>
<dbReference type="GO" id="GO:0005634">
    <property type="term" value="C:nucleus"/>
    <property type="evidence" value="ECO:0007669"/>
    <property type="project" value="UniProtKB-SubCell"/>
</dbReference>
<dbReference type="AlphaFoldDB" id="A0A5M9MHV5"/>
<accession>A0A5M9MHV5</accession>
<evidence type="ECO:0000313" key="7">
    <source>
        <dbReference type="Proteomes" id="UP000324241"/>
    </source>
</evidence>
<evidence type="ECO:0000256" key="3">
    <source>
        <dbReference type="ARBA" id="ARBA00023163"/>
    </source>
</evidence>
<keyword evidence="3" id="KW-0804">Transcription</keyword>
<dbReference type="RefSeq" id="XP_033425936.1">
    <property type="nucleotide sequence ID" value="XM_033572621.1"/>
</dbReference>
<dbReference type="GO" id="GO:0003677">
    <property type="term" value="F:DNA binding"/>
    <property type="evidence" value="ECO:0007669"/>
    <property type="project" value="InterPro"/>
</dbReference>
<gene>
    <name evidence="6" type="ORF">ATNIH1004_008008</name>
</gene>
<dbReference type="PANTHER" id="PTHR31001">
    <property type="entry name" value="UNCHARACTERIZED TRANSCRIPTIONAL REGULATORY PROTEIN"/>
    <property type="match status" value="1"/>
</dbReference>
<evidence type="ECO:0000256" key="1">
    <source>
        <dbReference type="ARBA" id="ARBA00004123"/>
    </source>
</evidence>
<dbReference type="OrthoDB" id="4898680at2759"/>
<organism evidence="6 7">
    <name type="scientific">Aspergillus tanneri</name>
    <dbReference type="NCBI Taxonomy" id="1220188"/>
    <lineage>
        <taxon>Eukaryota</taxon>
        <taxon>Fungi</taxon>
        <taxon>Dikarya</taxon>
        <taxon>Ascomycota</taxon>
        <taxon>Pezizomycotina</taxon>
        <taxon>Eurotiomycetes</taxon>
        <taxon>Eurotiomycetidae</taxon>
        <taxon>Eurotiales</taxon>
        <taxon>Aspergillaceae</taxon>
        <taxon>Aspergillus</taxon>
        <taxon>Aspergillus subgen. Circumdati</taxon>
    </lineage>
</organism>
<name>A0A5M9MHV5_9EURO</name>
<protein>
    <recommendedName>
        <fullName evidence="5">Xylanolytic transcriptional activator regulatory domain-containing protein</fullName>
    </recommendedName>
</protein>